<protein>
    <submittedName>
        <fullName evidence="1">Uncharacterized protein</fullName>
    </submittedName>
</protein>
<dbReference type="AlphaFoldDB" id="A0A2U1Q2L5"/>
<dbReference type="EMBL" id="PKPP01000477">
    <property type="protein sequence ID" value="PWA92264.1"/>
    <property type="molecule type" value="Genomic_DNA"/>
</dbReference>
<evidence type="ECO:0000313" key="1">
    <source>
        <dbReference type="EMBL" id="PWA92264.1"/>
    </source>
</evidence>
<dbReference type="OrthoDB" id="968650at2759"/>
<dbReference type="Proteomes" id="UP000245207">
    <property type="component" value="Unassembled WGS sequence"/>
</dbReference>
<keyword evidence="2" id="KW-1185">Reference proteome</keyword>
<sequence>MKPQNLSSDPTAIHKCTRMVGRLRQAFQATVVVHNDHTSESLALERKVSSTKEVTRLKQKVNVEDPIRTIMFLGSWSHT</sequence>
<gene>
    <name evidence="1" type="ORF">CTI12_AA081190</name>
</gene>
<proteinExistence type="predicted"/>
<name>A0A2U1Q2L5_ARTAN</name>
<comment type="caution">
    <text evidence="1">The sequence shown here is derived from an EMBL/GenBank/DDBJ whole genome shotgun (WGS) entry which is preliminary data.</text>
</comment>
<reference evidence="1 2" key="1">
    <citation type="journal article" date="2018" name="Mol. Plant">
        <title>The genome of Artemisia annua provides insight into the evolution of Asteraceae family and artemisinin biosynthesis.</title>
        <authorList>
            <person name="Shen Q."/>
            <person name="Zhang L."/>
            <person name="Liao Z."/>
            <person name="Wang S."/>
            <person name="Yan T."/>
            <person name="Shi P."/>
            <person name="Liu M."/>
            <person name="Fu X."/>
            <person name="Pan Q."/>
            <person name="Wang Y."/>
            <person name="Lv Z."/>
            <person name="Lu X."/>
            <person name="Zhang F."/>
            <person name="Jiang W."/>
            <person name="Ma Y."/>
            <person name="Chen M."/>
            <person name="Hao X."/>
            <person name="Li L."/>
            <person name="Tang Y."/>
            <person name="Lv G."/>
            <person name="Zhou Y."/>
            <person name="Sun X."/>
            <person name="Brodelius P.E."/>
            <person name="Rose J.K.C."/>
            <person name="Tang K."/>
        </authorList>
    </citation>
    <scope>NUCLEOTIDE SEQUENCE [LARGE SCALE GENOMIC DNA]</scope>
    <source>
        <strain evidence="2">cv. Huhao1</strain>
        <tissue evidence="1">Leaf</tissue>
    </source>
</reference>
<organism evidence="1 2">
    <name type="scientific">Artemisia annua</name>
    <name type="common">Sweet wormwood</name>
    <dbReference type="NCBI Taxonomy" id="35608"/>
    <lineage>
        <taxon>Eukaryota</taxon>
        <taxon>Viridiplantae</taxon>
        <taxon>Streptophyta</taxon>
        <taxon>Embryophyta</taxon>
        <taxon>Tracheophyta</taxon>
        <taxon>Spermatophyta</taxon>
        <taxon>Magnoliopsida</taxon>
        <taxon>eudicotyledons</taxon>
        <taxon>Gunneridae</taxon>
        <taxon>Pentapetalae</taxon>
        <taxon>asterids</taxon>
        <taxon>campanulids</taxon>
        <taxon>Asterales</taxon>
        <taxon>Asteraceae</taxon>
        <taxon>Asteroideae</taxon>
        <taxon>Anthemideae</taxon>
        <taxon>Artemisiinae</taxon>
        <taxon>Artemisia</taxon>
    </lineage>
</organism>
<accession>A0A2U1Q2L5</accession>
<evidence type="ECO:0000313" key="2">
    <source>
        <dbReference type="Proteomes" id="UP000245207"/>
    </source>
</evidence>